<keyword evidence="1" id="KW-0675">Receptor</keyword>
<comment type="subunit">
    <text evidence="1">Homodimer; disulfide-linked.</text>
</comment>
<dbReference type="PANTHER" id="PTHR10404">
    <property type="entry name" value="N-ACETYLATED-ALPHA-LINKED ACIDIC DIPEPTIDASE"/>
    <property type="match status" value="1"/>
</dbReference>
<dbReference type="GO" id="GO:0033572">
    <property type="term" value="P:transferrin transport"/>
    <property type="evidence" value="ECO:0007669"/>
    <property type="project" value="UniProtKB-UniRule"/>
</dbReference>
<sequence>MGTSVLVEVARAISDMVKNDGFKPRRSIVFASWSAGEYGSVGATKWFEVNTDSKMNLYDSIAGANWEGGVLEPMRLNDPAYSFVTLTGISSVSFRFTTAVSL</sequence>
<dbReference type="InterPro" id="IPR039373">
    <property type="entry name" value="Peptidase_M28B"/>
</dbReference>
<keyword evidence="1" id="KW-1003">Cell membrane</keyword>
<dbReference type="GO" id="GO:0004998">
    <property type="term" value="F:transferrin receptor activity"/>
    <property type="evidence" value="ECO:0007669"/>
    <property type="project" value="UniProtKB-UniRule"/>
</dbReference>
<dbReference type="GO" id="GO:0031623">
    <property type="term" value="P:receptor internalization"/>
    <property type="evidence" value="ECO:0007669"/>
    <property type="project" value="UniProtKB-UniRule"/>
</dbReference>
<evidence type="ECO:0000313" key="3">
    <source>
        <dbReference type="Ensembl" id="ENSHHUP00000005459.1"/>
    </source>
</evidence>
<dbReference type="GeneTree" id="ENSGT01030000234598"/>
<keyword evidence="1" id="KW-0472">Membrane</keyword>
<proteinExistence type="inferred from homology"/>
<keyword evidence="1" id="KW-0564">Palmitate</keyword>
<reference evidence="4" key="1">
    <citation type="submission" date="2018-06" db="EMBL/GenBank/DDBJ databases">
        <title>Genome assembly of Danube salmon.</title>
        <authorList>
            <person name="Macqueen D.J."/>
            <person name="Gundappa M.K."/>
        </authorList>
    </citation>
    <scope>NUCLEOTIDE SEQUENCE [LARGE SCALE GENOMIC DNA]</scope>
</reference>
<feature type="domain" description="Peptidase M28" evidence="2">
    <location>
        <begin position="1"/>
        <end position="51"/>
    </location>
</feature>
<dbReference type="AlphaFoldDB" id="A0A4W5K025"/>
<protein>
    <recommendedName>
        <fullName evidence="1">Transferrin receptor protein 1</fullName>
    </recommendedName>
</protein>
<dbReference type="Ensembl" id="ENSHHUT00000005637.1">
    <property type="protein sequence ID" value="ENSHHUP00000005459.1"/>
    <property type="gene ID" value="ENSHHUG00000003384.1"/>
</dbReference>
<dbReference type="GO" id="GO:0009897">
    <property type="term" value="C:external side of plasma membrane"/>
    <property type="evidence" value="ECO:0007669"/>
    <property type="project" value="TreeGrafter"/>
</dbReference>
<dbReference type="Pfam" id="PF04389">
    <property type="entry name" value="Peptidase_M28"/>
    <property type="match status" value="1"/>
</dbReference>
<dbReference type="PANTHER" id="PTHR10404:SF26">
    <property type="entry name" value="TRANSFERRIN RECEPTOR PROTEIN 1"/>
    <property type="match status" value="1"/>
</dbReference>
<dbReference type="Proteomes" id="UP000314982">
    <property type="component" value="Unassembled WGS sequence"/>
</dbReference>
<keyword evidence="1" id="KW-0449">Lipoprotein</keyword>
<evidence type="ECO:0000313" key="4">
    <source>
        <dbReference type="Proteomes" id="UP000314982"/>
    </source>
</evidence>
<keyword evidence="1" id="KW-0325">Glycoprotein</keyword>
<dbReference type="Gene3D" id="3.40.630.10">
    <property type="entry name" value="Zn peptidases"/>
    <property type="match status" value="1"/>
</dbReference>
<comment type="function">
    <text evidence="1">Cellular uptake of iron occurs via receptor-mediated endocytosis of ligand-occupied transferrin receptor into specialized endosomes. Endosomal acidification leads to iron release. The apotransferrin-receptor complex is then recycled to the cell surface with a return to neutral pH and the concomitant loss of affinity of apotransferrin for its receptor. Transferrin receptor is necessary for development of erythrocytes and the nervous system. Acts as a lipid sensor that regulates mitochondrial fusion by regulating activation of the JNK pathway.</text>
</comment>
<name>A0A4W5K025_9TELE</name>
<reference evidence="3" key="2">
    <citation type="submission" date="2025-08" db="UniProtKB">
        <authorList>
            <consortium name="Ensembl"/>
        </authorList>
    </citation>
    <scope>IDENTIFICATION</scope>
</reference>
<comment type="PTM">
    <text evidence="1">Stearoylated.</text>
</comment>
<dbReference type="InterPro" id="IPR007484">
    <property type="entry name" value="Peptidase_M28"/>
</dbReference>
<keyword evidence="1" id="KW-0254">Endocytosis</keyword>
<evidence type="ECO:0000259" key="2">
    <source>
        <dbReference type="Pfam" id="PF04389"/>
    </source>
</evidence>
<reference evidence="3" key="3">
    <citation type="submission" date="2025-09" db="UniProtKB">
        <authorList>
            <consortium name="Ensembl"/>
        </authorList>
    </citation>
    <scope>IDENTIFICATION</scope>
</reference>
<dbReference type="SUPFAM" id="SSF53187">
    <property type="entry name" value="Zn-dependent exopeptidases"/>
    <property type="match status" value="1"/>
</dbReference>
<dbReference type="GO" id="GO:0042470">
    <property type="term" value="C:melanosome"/>
    <property type="evidence" value="ECO:0007669"/>
    <property type="project" value="UniProtKB-SubCell"/>
</dbReference>
<accession>A0A4W5K025</accession>
<dbReference type="GO" id="GO:0006879">
    <property type="term" value="P:intracellular iron ion homeostasis"/>
    <property type="evidence" value="ECO:0007669"/>
    <property type="project" value="UniProtKB-UniRule"/>
</dbReference>
<comment type="similarity">
    <text evidence="1">Belongs to the peptidase M28 family. M28B subfamily.</text>
</comment>
<evidence type="ECO:0000256" key="1">
    <source>
        <dbReference type="RuleBase" id="RU367157"/>
    </source>
</evidence>
<keyword evidence="4" id="KW-1185">Reference proteome</keyword>
<organism evidence="3 4">
    <name type="scientific">Hucho hucho</name>
    <name type="common">huchen</name>
    <dbReference type="NCBI Taxonomy" id="62062"/>
    <lineage>
        <taxon>Eukaryota</taxon>
        <taxon>Metazoa</taxon>
        <taxon>Chordata</taxon>
        <taxon>Craniata</taxon>
        <taxon>Vertebrata</taxon>
        <taxon>Euteleostomi</taxon>
        <taxon>Actinopterygii</taxon>
        <taxon>Neopterygii</taxon>
        <taxon>Teleostei</taxon>
        <taxon>Protacanthopterygii</taxon>
        <taxon>Salmoniformes</taxon>
        <taxon>Salmonidae</taxon>
        <taxon>Salmoninae</taxon>
        <taxon>Hucho</taxon>
    </lineage>
</organism>
<comment type="subcellular location">
    <subcellularLocation>
        <location evidence="1">Cell membrane</location>
        <topology evidence="1">Single-pass type II membrane protein</topology>
    </subcellularLocation>
    <subcellularLocation>
        <location evidence="1">Melanosome</location>
    </subcellularLocation>
</comment>